<evidence type="ECO:0000256" key="8">
    <source>
        <dbReference type="ARBA" id="ARBA00022843"/>
    </source>
</evidence>
<dbReference type="CDD" id="cd04449">
    <property type="entry name" value="DEP_DEPDC5-like"/>
    <property type="match status" value="1"/>
</dbReference>
<dbReference type="PANTHER" id="PTHR13179">
    <property type="entry name" value="DEP DOMAIN CONTAINING PROTEIN 5"/>
    <property type="match status" value="1"/>
</dbReference>
<dbReference type="GO" id="GO:0005096">
    <property type="term" value="F:GTPase activator activity"/>
    <property type="evidence" value="ECO:0007669"/>
    <property type="project" value="UniProtKB-KW"/>
</dbReference>
<dbReference type="Gene3D" id="1.10.10.10">
    <property type="entry name" value="Winged helix-like DNA-binding domain superfamily/Winged helix DNA-binding domain"/>
    <property type="match status" value="1"/>
</dbReference>
<evidence type="ECO:0000256" key="9">
    <source>
        <dbReference type="ARBA" id="ARBA00023136"/>
    </source>
</evidence>
<dbReference type="PROSITE" id="PS50186">
    <property type="entry name" value="DEP"/>
    <property type="match status" value="1"/>
</dbReference>
<evidence type="ECO:0000256" key="7">
    <source>
        <dbReference type="ARBA" id="ARBA00022553"/>
    </source>
</evidence>
<dbReference type="SUPFAM" id="SSF46785">
    <property type="entry name" value="Winged helix' DNA-binding domain"/>
    <property type="match status" value="1"/>
</dbReference>
<feature type="region of interest" description="Disordered" evidence="13">
    <location>
        <begin position="449"/>
        <end position="499"/>
    </location>
</feature>
<feature type="domain" description="DEP" evidence="14">
    <location>
        <begin position="520"/>
        <end position="595"/>
    </location>
</feature>
<dbReference type="InterPro" id="IPR000591">
    <property type="entry name" value="DEP_dom"/>
</dbReference>
<gene>
    <name evidence="15" type="ORF">J1605_009943</name>
</gene>
<dbReference type="GO" id="GO:0005829">
    <property type="term" value="C:cytosol"/>
    <property type="evidence" value="ECO:0007669"/>
    <property type="project" value="UniProtKB-SubCell"/>
</dbReference>
<evidence type="ECO:0000259" key="14">
    <source>
        <dbReference type="PROSITE" id="PS50186"/>
    </source>
</evidence>
<dbReference type="GO" id="GO:0005765">
    <property type="term" value="C:lysosomal membrane"/>
    <property type="evidence" value="ECO:0007669"/>
    <property type="project" value="UniProtKB-SubCell"/>
</dbReference>
<evidence type="ECO:0000256" key="10">
    <source>
        <dbReference type="ARBA" id="ARBA00023228"/>
    </source>
</evidence>
<organism evidence="15 16">
    <name type="scientific">Eschrichtius robustus</name>
    <name type="common">California gray whale</name>
    <name type="synonym">Eschrichtius gibbosus</name>
    <dbReference type="NCBI Taxonomy" id="9764"/>
    <lineage>
        <taxon>Eukaryota</taxon>
        <taxon>Metazoa</taxon>
        <taxon>Chordata</taxon>
        <taxon>Craniata</taxon>
        <taxon>Vertebrata</taxon>
        <taxon>Euteleostomi</taxon>
        <taxon>Mammalia</taxon>
        <taxon>Eutheria</taxon>
        <taxon>Laurasiatheria</taxon>
        <taxon>Artiodactyla</taxon>
        <taxon>Whippomorpha</taxon>
        <taxon>Cetacea</taxon>
        <taxon>Mysticeti</taxon>
        <taxon>Eschrichtiidae</taxon>
        <taxon>Eschrichtius</taxon>
    </lineage>
</organism>
<keyword evidence="16" id="KW-1185">Reference proteome</keyword>
<evidence type="ECO:0000256" key="1">
    <source>
        <dbReference type="ARBA" id="ARBA00004514"/>
    </source>
</evidence>
<dbReference type="GO" id="GO:0010508">
    <property type="term" value="P:positive regulation of autophagy"/>
    <property type="evidence" value="ECO:0007669"/>
    <property type="project" value="TreeGrafter"/>
</dbReference>
<dbReference type="InterPro" id="IPR027244">
    <property type="entry name" value="IML1"/>
</dbReference>
<evidence type="ECO:0000256" key="3">
    <source>
        <dbReference type="ARBA" id="ARBA00004656"/>
    </source>
</evidence>
<dbReference type="FunFam" id="1.10.10.10:FF:000171">
    <property type="entry name" value="DEP domain-containing protein 5 isoform X2"/>
    <property type="match status" value="1"/>
</dbReference>
<evidence type="ECO:0000256" key="5">
    <source>
        <dbReference type="ARBA" id="ARBA00022468"/>
    </source>
</evidence>
<evidence type="ECO:0000256" key="6">
    <source>
        <dbReference type="ARBA" id="ARBA00022490"/>
    </source>
</evidence>
<feature type="compositionally biased region" description="Polar residues" evidence="13">
    <location>
        <begin position="454"/>
        <end position="483"/>
    </location>
</feature>
<evidence type="ECO:0000256" key="11">
    <source>
        <dbReference type="ARBA" id="ARBA00070737"/>
    </source>
</evidence>
<dbReference type="InterPro" id="IPR045838">
    <property type="entry name" value="DEPDC5_CTD"/>
</dbReference>
<keyword evidence="8" id="KW-0832">Ubl conjugation</keyword>
<feature type="compositionally biased region" description="Low complexity" evidence="13">
    <location>
        <begin position="488"/>
        <end position="499"/>
    </location>
</feature>
<keyword evidence="9" id="KW-0472">Membrane</keyword>
<reference evidence="15 16" key="1">
    <citation type="submission" date="2022-11" db="EMBL/GenBank/DDBJ databases">
        <title>Whole genome sequence of Eschrichtius robustus ER-17-0199.</title>
        <authorList>
            <person name="Bruniche-Olsen A."/>
            <person name="Black A.N."/>
            <person name="Fields C.J."/>
            <person name="Walden K."/>
            <person name="Dewoody J.A."/>
        </authorList>
    </citation>
    <scope>NUCLEOTIDE SEQUENCE [LARGE SCALE GENOMIC DNA]</scope>
    <source>
        <strain evidence="15">ER-17-0199</strain>
        <tissue evidence="15">Blubber</tissue>
    </source>
</reference>
<dbReference type="SMART" id="SM00049">
    <property type="entry name" value="DEP"/>
    <property type="match status" value="1"/>
</dbReference>
<evidence type="ECO:0000256" key="12">
    <source>
        <dbReference type="ARBA" id="ARBA00079194"/>
    </source>
</evidence>
<dbReference type="EMBL" id="JAIQCJ010002099">
    <property type="protein sequence ID" value="KAJ8782744.1"/>
    <property type="molecule type" value="Genomic_DNA"/>
</dbReference>
<sequence>MSADIFGFDNQKMSLAPMPGFCCTVGVDWKSLTTPACLPLTTDYFPDRQGLQNDYTEGCYDLLPEADIDRRDEEGVQMTAQQVFEEFVCQRLMQGYQIIVQPRAQQPSPAGPPPLSSSPLYGRGLVSRNRPEEEDQYWLSMGRTFHKVTLKDKMITVTRYLPKYPYESAQIHYTYSLCPSHSDSEFVSCWVEFSHERLEEYKWNYLDQYICSAGSEDFSLIESLKFWRTRFLLLPACVTATKRITEGEAHCDIYGDRPRADEEEWQLLDGFIRFVEGLNRIRRRHRSDRMMRKGAAMKGLQMAGPIPTHSLESTGPPVGKKGTSALSALLEMEATQKCLGEQQAAVHGGKSSAPPAESSGVAMTPTYVDSPRKDGAFFMEFVRSPRTASSTFYPQVSPTPGPRGPCMPVRRRSRDLAFSSALNAWNWAEAEFEGQLKLNSVSEVSVDQTAAPMSDSTSLGVSTGQSVDRGNSHTFGNSQSSGEQGFPSANSSDSSSQQLAASSLTSSSTLVEILEAMKHPSTGVQLLPEQKGLSPCCFISAEVVHWLVNNVDGVQTQAMAIDIMQKMLEEQLITHASGEVWRTFIYGFYFYKIVMDREPERVAVQQPTAWHTTAVDDFASFQRKWFEVAFVAEELLHSEIPAFLLPWLPSRPASYASRHSSFSRSFGGRSQAAALLAATVPEQRTVTLDVDVNNRTDRLEWCSCYYHGNFSLNAAFEIKLHWMAVTAAVLFEMVQGWHRKATSCGFLLVPVLEGPFALPSYLYGDPLRAQLFIPLNISCLLKEGNEHLFDSFEPETYWDRMHLFQEAIAHRFGFVQDKYSASAFNFPAETKPQYIHVTGTVFLQLPYSKRKFSGQPRRRRNSTSSTSQSLFCEERVGYSWAYNTMLTKTWRSSATGDERFADRLLKDFTDFCINRDNRLVTFWTSCLEKMHASAP</sequence>
<keyword evidence="7" id="KW-0597">Phosphoprotein</keyword>
<name>A0AB34GTC4_ESCRO</name>
<evidence type="ECO:0000256" key="2">
    <source>
        <dbReference type="ARBA" id="ARBA00004556"/>
    </source>
</evidence>
<evidence type="ECO:0000313" key="15">
    <source>
        <dbReference type="EMBL" id="KAJ8782744.1"/>
    </source>
</evidence>
<dbReference type="GO" id="GO:0035556">
    <property type="term" value="P:intracellular signal transduction"/>
    <property type="evidence" value="ECO:0007669"/>
    <property type="project" value="InterPro"/>
</dbReference>
<keyword evidence="5" id="KW-0343">GTPase activation</keyword>
<proteinExistence type="inferred from homology"/>
<dbReference type="GO" id="GO:1990130">
    <property type="term" value="C:GATOR1 complex"/>
    <property type="evidence" value="ECO:0007669"/>
    <property type="project" value="TreeGrafter"/>
</dbReference>
<accession>A0AB34GTC4</accession>
<comment type="caution">
    <text evidence="15">The sequence shown here is derived from an EMBL/GenBank/DDBJ whole genome shotgun (WGS) entry which is preliminary data.</text>
</comment>
<evidence type="ECO:0000256" key="4">
    <source>
        <dbReference type="ARBA" id="ARBA00005643"/>
    </source>
</evidence>
<dbReference type="Pfam" id="PF00610">
    <property type="entry name" value="DEP"/>
    <property type="match status" value="1"/>
</dbReference>
<evidence type="ECO:0000256" key="13">
    <source>
        <dbReference type="SAM" id="MobiDB-lite"/>
    </source>
</evidence>
<comment type="subcellular location">
    <subcellularLocation>
        <location evidence="1">Cytoplasm</location>
        <location evidence="1">Cytosol</location>
    </subcellularLocation>
    <subcellularLocation>
        <location evidence="2">Cytoplasm</location>
        <location evidence="2">Perinuclear region</location>
    </subcellularLocation>
    <subcellularLocation>
        <location evidence="3">Lysosome membrane</location>
    </subcellularLocation>
</comment>
<comment type="similarity">
    <text evidence="4">Belongs to the IML1 family.</text>
</comment>
<keyword evidence="6" id="KW-0963">Cytoplasm</keyword>
<dbReference type="GO" id="GO:1904262">
    <property type="term" value="P:negative regulation of TORC1 signaling"/>
    <property type="evidence" value="ECO:0007669"/>
    <property type="project" value="TreeGrafter"/>
</dbReference>
<dbReference type="InterPro" id="IPR036390">
    <property type="entry name" value="WH_DNA-bd_sf"/>
</dbReference>
<dbReference type="GO" id="GO:0034198">
    <property type="term" value="P:cellular response to amino acid starvation"/>
    <property type="evidence" value="ECO:0007669"/>
    <property type="project" value="TreeGrafter"/>
</dbReference>
<dbReference type="Proteomes" id="UP001159641">
    <property type="component" value="Unassembled WGS sequence"/>
</dbReference>
<dbReference type="InterPro" id="IPR036388">
    <property type="entry name" value="WH-like_DNA-bd_sf"/>
</dbReference>
<dbReference type="PANTHER" id="PTHR13179:SF8">
    <property type="entry name" value="GATOR COMPLEX PROTEIN DEPDC5"/>
    <property type="match status" value="1"/>
</dbReference>
<keyword evidence="10" id="KW-0458">Lysosome</keyword>
<dbReference type="AlphaFoldDB" id="A0AB34GTC4"/>
<evidence type="ECO:0000313" key="16">
    <source>
        <dbReference type="Proteomes" id="UP001159641"/>
    </source>
</evidence>
<dbReference type="GO" id="GO:0048471">
    <property type="term" value="C:perinuclear region of cytoplasm"/>
    <property type="evidence" value="ECO:0007669"/>
    <property type="project" value="UniProtKB-SubCell"/>
</dbReference>
<feature type="region of interest" description="Disordered" evidence="13">
    <location>
        <begin position="104"/>
        <end position="126"/>
    </location>
</feature>
<dbReference type="Pfam" id="PF19418">
    <property type="entry name" value="DEPDC5_CTD"/>
    <property type="match status" value="1"/>
</dbReference>
<protein>
    <recommendedName>
        <fullName evidence="11">GATOR1 complex protein DEPDC5</fullName>
    </recommendedName>
    <alternativeName>
        <fullName evidence="12">DEP domain-containing protein 5</fullName>
    </alternativeName>
</protein>